<evidence type="ECO:0000256" key="6">
    <source>
        <dbReference type="ARBA" id="ARBA00022692"/>
    </source>
</evidence>
<keyword evidence="5 10" id="KW-0132">Cell division</keyword>
<evidence type="ECO:0000256" key="2">
    <source>
        <dbReference type="ARBA" id="ARBA00007379"/>
    </source>
</evidence>
<evidence type="ECO:0000256" key="1">
    <source>
        <dbReference type="ARBA" id="ARBA00004651"/>
    </source>
</evidence>
<dbReference type="GO" id="GO:0005886">
    <property type="term" value="C:plasma membrane"/>
    <property type="evidence" value="ECO:0007669"/>
    <property type="project" value="UniProtKB-SubCell"/>
</dbReference>
<feature type="domain" description="ABC3 transporter permease C-terminal" evidence="12">
    <location>
        <begin position="183"/>
        <end position="301"/>
    </location>
</feature>
<evidence type="ECO:0000256" key="4">
    <source>
        <dbReference type="ARBA" id="ARBA00022475"/>
    </source>
</evidence>
<dbReference type="AlphaFoldDB" id="A0A1F7VAB6"/>
<dbReference type="InterPro" id="IPR003838">
    <property type="entry name" value="ABC3_permease_C"/>
</dbReference>
<dbReference type="InterPro" id="IPR004513">
    <property type="entry name" value="FtsX"/>
</dbReference>
<evidence type="ECO:0000313" key="15">
    <source>
        <dbReference type="Proteomes" id="UP000178723"/>
    </source>
</evidence>
<sequence length="305" mass="34413">MLYATLRVIKFSWKNIWRNFWLSVITMSTIIITLFTISLVLALEVGLKQIIQTAEKHIDLSVYFYPSVTEAQANSVITVIKAIPGIQETVYITKEQSLASYEKRAQDSPELLAPLKVIGQNPFGAAVTVRANEPAAYQRVIDELNKPQYKDLIEGQKKEFEENRQFIDAFTAFTDKVRVSGLVISAFFAMIAALLIFNAIRVAIYTHREEIAIMKLVGATNWFVRAPFLTETIIYSAIAVLISGGLFFILMYFLQPYLDGYFGGDVAIYSYFSHNALMIFGAELLATVILNIIAGSFALRRYLRV</sequence>
<name>A0A1F7VAB6_9BACT</name>
<protein>
    <recommendedName>
        <fullName evidence="3 10">Cell division protein FtsX</fullName>
    </recommendedName>
</protein>
<organism evidence="14 15">
    <name type="scientific">Candidatus Uhrbacteria bacterium RIFCSPLOWO2_02_FULL_48_12</name>
    <dbReference type="NCBI Taxonomy" id="1802407"/>
    <lineage>
        <taxon>Bacteria</taxon>
        <taxon>Candidatus Uhriibacteriota</taxon>
    </lineage>
</organism>
<evidence type="ECO:0000256" key="9">
    <source>
        <dbReference type="ARBA" id="ARBA00023306"/>
    </source>
</evidence>
<dbReference type="Proteomes" id="UP000178723">
    <property type="component" value="Unassembled WGS sequence"/>
</dbReference>
<keyword evidence="6 11" id="KW-0812">Transmembrane</keyword>
<evidence type="ECO:0000259" key="12">
    <source>
        <dbReference type="Pfam" id="PF02687"/>
    </source>
</evidence>
<dbReference type="GO" id="GO:0051301">
    <property type="term" value="P:cell division"/>
    <property type="evidence" value="ECO:0007669"/>
    <property type="project" value="UniProtKB-KW"/>
</dbReference>
<evidence type="ECO:0000256" key="10">
    <source>
        <dbReference type="PIRNR" id="PIRNR003097"/>
    </source>
</evidence>
<dbReference type="Pfam" id="PF18075">
    <property type="entry name" value="FtsX_ECD"/>
    <property type="match status" value="1"/>
</dbReference>
<dbReference type="PIRSF" id="PIRSF003097">
    <property type="entry name" value="FtsX"/>
    <property type="match status" value="1"/>
</dbReference>
<evidence type="ECO:0000256" key="11">
    <source>
        <dbReference type="SAM" id="Phobius"/>
    </source>
</evidence>
<dbReference type="InterPro" id="IPR040690">
    <property type="entry name" value="FtsX_ECD"/>
</dbReference>
<feature type="transmembrane region" description="Helical" evidence="11">
    <location>
        <begin position="182"/>
        <end position="204"/>
    </location>
</feature>
<gene>
    <name evidence="14" type="ORF">A3I40_00935</name>
</gene>
<comment type="similarity">
    <text evidence="2 10">Belongs to the ABC-4 integral membrane protein family. FtsX subfamily.</text>
</comment>
<keyword evidence="9 10" id="KW-0131">Cell cycle</keyword>
<dbReference type="PANTHER" id="PTHR47755">
    <property type="entry name" value="CELL DIVISION PROTEIN FTSX"/>
    <property type="match status" value="1"/>
</dbReference>
<evidence type="ECO:0000313" key="14">
    <source>
        <dbReference type="EMBL" id="OGL87436.1"/>
    </source>
</evidence>
<evidence type="ECO:0000256" key="3">
    <source>
        <dbReference type="ARBA" id="ARBA00021907"/>
    </source>
</evidence>
<dbReference type="PANTHER" id="PTHR47755:SF1">
    <property type="entry name" value="CELL DIVISION PROTEIN FTSX"/>
    <property type="match status" value="1"/>
</dbReference>
<evidence type="ECO:0000256" key="8">
    <source>
        <dbReference type="ARBA" id="ARBA00023136"/>
    </source>
</evidence>
<evidence type="ECO:0000256" key="5">
    <source>
        <dbReference type="ARBA" id="ARBA00022618"/>
    </source>
</evidence>
<dbReference type="STRING" id="1802407.A3I40_00935"/>
<keyword evidence="8 10" id="KW-0472">Membrane</keyword>
<evidence type="ECO:0000256" key="7">
    <source>
        <dbReference type="ARBA" id="ARBA00022989"/>
    </source>
</evidence>
<dbReference type="EMBL" id="MGEP01000011">
    <property type="protein sequence ID" value="OGL87436.1"/>
    <property type="molecule type" value="Genomic_DNA"/>
</dbReference>
<proteinExistence type="inferred from homology"/>
<accession>A0A1F7VAB6</accession>
<feature type="transmembrane region" description="Helical" evidence="11">
    <location>
        <begin position="233"/>
        <end position="254"/>
    </location>
</feature>
<dbReference type="Gene3D" id="3.30.70.3040">
    <property type="match status" value="1"/>
</dbReference>
<evidence type="ECO:0000259" key="13">
    <source>
        <dbReference type="Pfam" id="PF18075"/>
    </source>
</evidence>
<comment type="subcellular location">
    <subcellularLocation>
        <location evidence="1">Cell membrane</location>
        <topology evidence="1">Multi-pass membrane protein</topology>
    </subcellularLocation>
</comment>
<feature type="domain" description="FtsX extracellular" evidence="13">
    <location>
        <begin position="60"/>
        <end position="146"/>
    </location>
</feature>
<reference evidence="14 15" key="1">
    <citation type="journal article" date="2016" name="Nat. Commun.">
        <title>Thousands of microbial genomes shed light on interconnected biogeochemical processes in an aquifer system.</title>
        <authorList>
            <person name="Anantharaman K."/>
            <person name="Brown C.T."/>
            <person name="Hug L.A."/>
            <person name="Sharon I."/>
            <person name="Castelle C.J."/>
            <person name="Probst A.J."/>
            <person name="Thomas B.C."/>
            <person name="Singh A."/>
            <person name="Wilkins M.J."/>
            <person name="Karaoz U."/>
            <person name="Brodie E.L."/>
            <person name="Williams K.H."/>
            <person name="Hubbard S.S."/>
            <person name="Banfield J.F."/>
        </authorList>
    </citation>
    <scope>NUCLEOTIDE SEQUENCE [LARGE SCALE GENOMIC DNA]</scope>
</reference>
<feature type="transmembrane region" description="Helical" evidence="11">
    <location>
        <begin position="274"/>
        <end position="299"/>
    </location>
</feature>
<comment type="caution">
    <text evidence="14">The sequence shown here is derived from an EMBL/GenBank/DDBJ whole genome shotgun (WGS) entry which is preliminary data.</text>
</comment>
<keyword evidence="4 10" id="KW-1003">Cell membrane</keyword>
<dbReference type="Pfam" id="PF02687">
    <property type="entry name" value="FtsX"/>
    <property type="match status" value="1"/>
</dbReference>
<feature type="transmembrane region" description="Helical" evidence="11">
    <location>
        <begin position="20"/>
        <end position="43"/>
    </location>
</feature>
<keyword evidence="7 11" id="KW-1133">Transmembrane helix</keyword>